<dbReference type="SUPFAM" id="SSF47616">
    <property type="entry name" value="GST C-terminal domain-like"/>
    <property type="match status" value="1"/>
</dbReference>
<name>A0ABR6GSA2_9BURK</name>
<dbReference type="PANTHER" id="PTHR44051:SF8">
    <property type="entry name" value="GLUTATHIONE S-TRANSFERASE GSTA"/>
    <property type="match status" value="1"/>
</dbReference>
<dbReference type="InterPro" id="IPR010987">
    <property type="entry name" value="Glutathione-S-Trfase_C-like"/>
</dbReference>
<evidence type="ECO:0000259" key="1">
    <source>
        <dbReference type="PROSITE" id="PS50404"/>
    </source>
</evidence>
<keyword evidence="4" id="KW-1185">Reference proteome</keyword>
<dbReference type="EC" id="2.5.1.18" evidence="3"/>
<gene>
    <name evidence="3" type="ORF">FHS28_002383</name>
</gene>
<evidence type="ECO:0000313" key="4">
    <source>
        <dbReference type="Proteomes" id="UP000574369"/>
    </source>
</evidence>
<dbReference type="SUPFAM" id="SSF52833">
    <property type="entry name" value="Thioredoxin-like"/>
    <property type="match status" value="1"/>
</dbReference>
<evidence type="ECO:0000313" key="3">
    <source>
        <dbReference type="EMBL" id="MBB3194987.1"/>
    </source>
</evidence>
<dbReference type="EMBL" id="JACHXO010000003">
    <property type="protein sequence ID" value="MBB3194987.1"/>
    <property type="molecule type" value="Genomic_DNA"/>
</dbReference>
<dbReference type="GO" id="GO:0004364">
    <property type="term" value="F:glutathione transferase activity"/>
    <property type="evidence" value="ECO:0007669"/>
    <property type="project" value="UniProtKB-EC"/>
</dbReference>
<dbReference type="PANTHER" id="PTHR44051">
    <property type="entry name" value="GLUTATHIONE S-TRANSFERASE-RELATED"/>
    <property type="match status" value="1"/>
</dbReference>
<dbReference type="Gene3D" id="1.20.1050.10">
    <property type="match status" value="1"/>
</dbReference>
<dbReference type="SFLD" id="SFLDG00358">
    <property type="entry name" value="Main_(cytGST)"/>
    <property type="match status" value="1"/>
</dbReference>
<dbReference type="Proteomes" id="UP000574369">
    <property type="component" value="Unassembled WGS sequence"/>
</dbReference>
<dbReference type="NCBIfam" id="NF007831">
    <property type="entry name" value="PRK10542.1"/>
    <property type="match status" value="1"/>
</dbReference>
<dbReference type="InterPro" id="IPR036249">
    <property type="entry name" value="Thioredoxin-like_sf"/>
</dbReference>
<dbReference type="PROSITE" id="PS50405">
    <property type="entry name" value="GST_CTER"/>
    <property type="match status" value="1"/>
</dbReference>
<feature type="domain" description="GST N-terminal" evidence="1">
    <location>
        <begin position="1"/>
        <end position="81"/>
    </location>
</feature>
<dbReference type="CDD" id="cd03188">
    <property type="entry name" value="GST_C_Beta"/>
    <property type="match status" value="1"/>
</dbReference>
<dbReference type="RefSeq" id="WP_088452424.1">
    <property type="nucleotide sequence ID" value="NZ_JACHXO010000003.1"/>
</dbReference>
<comment type="caution">
    <text evidence="3">The sequence shown here is derived from an EMBL/GenBank/DDBJ whole genome shotgun (WGS) entry which is preliminary data.</text>
</comment>
<dbReference type="Pfam" id="PF00043">
    <property type="entry name" value="GST_C"/>
    <property type="match status" value="1"/>
</dbReference>
<proteinExistence type="predicted"/>
<organism evidence="3 4">
    <name type="scientific">Roseateles terrae</name>
    <dbReference type="NCBI Taxonomy" id="431060"/>
    <lineage>
        <taxon>Bacteria</taxon>
        <taxon>Pseudomonadati</taxon>
        <taxon>Pseudomonadota</taxon>
        <taxon>Betaproteobacteria</taxon>
        <taxon>Burkholderiales</taxon>
        <taxon>Sphaerotilaceae</taxon>
        <taxon>Roseateles</taxon>
    </lineage>
</organism>
<dbReference type="InterPro" id="IPR004046">
    <property type="entry name" value="GST_C"/>
</dbReference>
<feature type="domain" description="GST C-terminal" evidence="2">
    <location>
        <begin position="87"/>
        <end position="202"/>
    </location>
</feature>
<protein>
    <submittedName>
        <fullName evidence="3">Glutathione S-transferase</fullName>
        <ecNumber evidence="3">2.5.1.18</ecNumber>
    </submittedName>
</protein>
<dbReference type="Gene3D" id="3.40.30.10">
    <property type="entry name" value="Glutaredoxin"/>
    <property type="match status" value="1"/>
</dbReference>
<reference evidence="3 4" key="1">
    <citation type="submission" date="2020-08" db="EMBL/GenBank/DDBJ databases">
        <title>Genomic Encyclopedia of Type Strains, Phase III (KMG-III): the genomes of soil and plant-associated and newly described type strains.</title>
        <authorList>
            <person name="Whitman W."/>
        </authorList>
    </citation>
    <scope>NUCLEOTIDE SEQUENCE [LARGE SCALE GENOMIC DNA]</scope>
    <source>
        <strain evidence="3 4">CECT 7247</strain>
    </source>
</reference>
<dbReference type="SFLD" id="SFLDG01150">
    <property type="entry name" value="Main.1:_Beta-like"/>
    <property type="match status" value="1"/>
</dbReference>
<evidence type="ECO:0000259" key="2">
    <source>
        <dbReference type="PROSITE" id="PS50405"/>
    </source>
</evidence>
<dbReference type="InterPro" id="IPR004045">
    <property type="entry name" value="Glutathione_S-Trfase_N"/>
</dbReference>
<dbReference type="InterPro" id="IPR036282">
    <property type="entry name" value="Glutathione-S-Trfase_C_sf"/>
</dbReference>
<dbReference type="CDD" id="cd03057">
    <property type="entry name" value="GST_N_Beta"/>
    <property type="match status" value="1"/>
</dbReference>
<accession>A0ABR6GSA2</accession>
<dbReference type="Pfam" id="PF13409">
    <property type="entry name" value="GST_N_2"/>
    <property type="match status" value="1"/>
</dbReference>
<dbReference type="PROSITE" id="PS50404">
    <property type="entry name" value="GST_NTER"/>
    <property type="match status" value="1"/>
</dbReference>
<dbReference type="InterPro" id="IPR040079">
    <property type="entry name" value="Glutathione_S-Trfase"/>
</dbReference>
<keyword evidence="3" id="KW-0808">Transferase</keyword>
<dbReference type="SFLD" id="SFLDS00019">
    <property type="entry name" value="Glutathione_Transferase_(cytos"/>
    <property type="match status" value="1"/>
</dbReference>
<sequence>MKLYYSPGACSLSPHIVAREAGLDIEIVLASTKTHKLQDGTDFYTLNPKGYVPLLELDNGERLSEGPAIVQYLADQAPASGLAPANGTLERYRLQEWLNFITSELHKGFSPLFNPAMPEEAKAQFRTKLLDRLSWVDSQLEGRSYLMGETFTVADAYLFTVTGWGRLVGVDVSPFVRLVAYRDRVAARPAVQAALKQEGLLK</sequence>